<dbReference type="PROSITE" id="PS50110">
    <property type="entry name" value="RESPONSE_REGULATORY"/>
    <property type="match status" value="1"/>
</dbReference>
<keyword evidence="1" id="KW-0597">Phosphoprotein</keyword>
<dbReference type="AlphaFoldDB" id="A0A6M0IJJ9"/>
<protein>
    <submittedName>
        <fullName evidence="3">Response regulator</fullName>
    </submittedName>
</protein>
<dbReference type="SMART" id="SM00448">
    <property type="entry name" value="REC"/>
    <property type="match status" value="1"/>
</dbReference>
<dbReference type="Gene3D" id="3.40.50.2300">
    <property type="match status" value="1"/>
</dbReference>
<proteinExistence type="predicted"/>
<dbReference type="Pfam" id="PF00072">
    <property type="entry name" value="Response_reg"/>
    <property type="match status" value="1"/>
</dbReference>
<name>A0A6M0IJJ9_9BACT</name>
<comment type="caution">
    <text evidence="3">The sequence shown here is derived from an EMBL/GenBank/DDBJ whole genome shotgun (WGS) entry which is preliminary data.</text>
</comment>
<evidence type="ECO:0000313" key="3">
    <source>
        <dbReference type="EMBL" id="NEU68017.1"/>
    </source>
</evidence>
<accession>A0A6M0IJJ9</accession>
<organism evidence="3 4">
    <name type="scientific">Spirosoma agri</name>
    <dbReference type="NCBI Taxonomy" id="1987381"/>
    <lineage>
        <taxon>Bacteria</taxon>
        <taxon>Pseudomonadati</taxon>
        <taxon>Bacteroidota</taxon>
        <taxon>Cytophagia</taxon>
        <taxon>Cytophagales</taxon>
        <taxon>Cytophagaceae</taxon>
        <taxon>Spirosoma</taxon>
    </lineage>
</organism>
<dbReference type="PANTHER" id="PTHR44520:SF2">
    <property type="entry name" value="RESPONSE REGULATOR RCP1"/>
    <property type="match status" value="1"/>
</dbReference>
<evidence type="ECO:0000313" key="4">
    <source>
        <dbReference type="Proteomes" id="UP000477386"/>
    </source>
</evidence>
<reference evidence="3 4" key="1">
    <citation type="submission" date="2020-02" db="EMBL/GenBank/DDBJ databases">
        <title>Draft genome sequence of two Spirosoma agri KCTC 52727 and Spirosoma terrae KCTC 52035.</title>
        <authorList>
            <person name="Rojas J."/>
            <person name="Ambika Manirajan B."/>
            <person name="Ratering S."/>
            <person name="Suarez C."/>
            <person name="Schnell S."/>
        </authorList>
    </citation>
    <scope>NUCLEOTIDE SEQUENCE [LARGE SCALE GENOMIC DNA]</scope>
    <source>
        <strain evidence="3 4">KCTC 52727</strain>
    </source>
</reference>
<dbReference type="SUPFAM" id="SSF52172">
    <property type="entry name" value="CheY-like"/>
    <property type="match status" value="1"/>
</dbReference>
<dbReference type="PANTHER" id="PTHR44520">
    <property type="entry name" value="RESPONSE REGULATOR RCP1-RELATED"/>
    <property type="match status" value="1"/>
</dbReference>
<sequence>MSRRLTNFRLLVVDDQEDQATLTQGAFLQIIPTAQVVRVTNGDEAIRFLASCTDQEWDFPQLILLDLYMPHREEGWQILNAIRALPAPLNQVPVIIFSSSTHEDDIQMAYQLGCTSYMVKPMTYEEWLDYFKALKTYWLDTATLPRMSYTM</sequence>
<keyword evidence="4" id="KW-1185">Reference proteome</keyword>
<dbReference type="Proteomes" id="UP000477386">
    <property type="component" value="Unassembled WGS sequence"/>
</dbReference>
<evidence type="ECO:0000256" key="1">
    <source>
        <dbReference type="PROSITE-ProRule" id="PRU00169"/>
    </source>
</evidence>
<evidence type="ECO:0000259" key="2">
    <source>
        <dbReference type="PROSITE" id="PS50110"/>
    </source>
</evidence>
<dbReference type="InterPro" id="IPR011006">
    <property type="entry name" value="CheY-like_superfamily"/>
</dbReference>
<dbReference type="RefSeq" id="WP_164039183.1">
    <property type="nucleotide sequence ID" value="NZ_JAAGNZ010000001.1"/>
</dbReference>
<gene>
    <name evidence="3" type="ORF">GK091_14085</name>
</gene>
<dbReference type="InterPro" id="IPR001789">
    <property type="entry name" value="Sig_transdc_resp-reg_receiver"/>
</dbReference>
<feature type="modified residue" description="4-aspartylphosphate" evidence="1">
    <location>
        <position position="66"/>
    </location>
</feature>
<dbReference type="InterPro" id="IPR052893">
    <property type="entry name" value="TCS_response_regulator"/>
</dbReference>
<feature type="domain" description="Response regulatory" evidence="2">
    <location>
        <begin position="9"/>
        <end position="135"/>
    </location>
</feature>
<dbReference type="GO" id="GO:0000160">
    <property type="term" value="P:phosphorelay signal transduction system"/>
    <property type="evidence" value="ECO:0007669"/>
    <property type="project" value="InterPro"/>
</dbReference>
<dbReference type="EMBL" id="JAAGNZ010000001">
    <property type="protein sequence ID" value="NEU68017.1"/>
    <property type="molecule type" value="Genomic_DNA"/>
</dbReference>